<dbReference type="SMART" id="SM00421">
    <property type="entry name" value="HTH_LUXR"/>
    <property type="match status" value="1"/>
</dbReference>
<dbReference type="SUPFAM" id="SSF52172">
    <property type="entry name" value="CheY-like"/>
    <property type="match status" value="1"/>
</dbReference>
<dbReference type="SUPFAM" id="SSF46894">
    <property type="entry name" value="C-terminal effector domain of the bipartite response regulators"/>
    <property type="match status" value="1"/>
</dbReference>
<feature type="modified residue" description="4-aspartylphosphate" evidence="3">
    <location>
        <position position="56"/>
    </location>
</feature>
<dbReference type="InterPro" id="IPR000792">
    <property type="entry name" value="Tscrpt_reg_LuxR_C"/>
</dbReference>
<dbReference type="Proteomes" id="UP001265259">
    <property type="component" value="Unassembled WGS sequence"/>
</dbReference>
<feature type="domain" description="Response regulatory" evidence="5">
    <location>
        <begin position="5"/>
        <end position="121"/>
    </location>
</feature>
<dbReference type="EMBL" id="JAVRHL010000003">
    <property type="protein sequence ID" value="MDT0683157.1"/>
    <property type="molecule type" value="Genomic_DNA"/>
</dbReference>
<dbReference type="InterPro" id="IPR011006">
    <property type="entry name" value="CheY-like_superfamily"/>
</dbReference>
<dbReference type="Pfam" id="PF00196">
    <property type="entry name" value="GerE"/>
    <property type="match status" value="1"/>
</dbReference>
<evidence type="ECO:0000256" key="1">
    <source>
        <dbReference type="ARBA" id="ARBA00022553"/>
    </source>
</evidence>
<dbReference type="InterPro" id="IPR058245">
    <property type="entry name" value="NreC/VraR/RcsB-like_REC"/>
</dbReference>
<comment type="caution">
    <text evidence="6">The sequence shown here is derived from an EMBL/GenBank/DDBJ whole genome shotgun (WGS) entry which is preliminary data.</text>
</comment>
<name>A0ABU3DJ68_9RHOB</name>
<organism evidence="6 7">
    <name type="scientific">Tropicimonas omnivorans</name>
    <dbReference type="NCBI Taxonomy" id="3075590"/>
    <lineage>
        <taxon>Bacteria</taxon>
        <taxon>Pseudomonadati</taxon>
        <taxon>Pseudomonadota</taxon>
        <taxon>Alphaproteobacteria</taxon>
        <taxon>Rhodobacterales</taxon>
        <taxon>Roseobacteraceae</taxon>
        <taxon>Tropicimonas</taxon>
    </lineage>
</organism>
<dbReference type="PANTHER" id="PTHR43214">
    <property type="entry name" value="TWO-COMPONENT RESPONSE REGULATOR"/>
    <property type="match status" value="1"/>
</dbReference>
<dbReference type="CDD" id="cd17535">
    <property type="entry name" value="REC_NarL-like"/>
    <property type="match status" value="1"/>
</dbReference>
<keyword evidence="2" id="KW-0238">DNA-binding</keyword>
<dbReference type="Pfam" id="PF00072">
    <property type="entry name" value="Response_reg"/>
    <property type="match status" value="1"/>
</dbReference>
<dbReference type="Gene3D" id="3.40.50.2300">
    <property type="match status" value="1"/>
</dbReference>
<proteinExistence type="predicted"/>
<protein>
    <submittedName>
        <fullName evidence="6">Response regulator transcription factor</fullName>
    </submittedName>
</protein>
<keyword evidence="7" id="KW-1185">Reference proteome</keyword>
<evidence type="ECO:0000259" key="4">
    <source>
        <dbReference type="PROSITE" id="PS50043"/>
    </source>
</evidence>
<dbReference type="InterPro" id="IPR039420">
    <property type="entry name" value="WalR-like"/>
</dbReference>
<dbReference type="PROSITE" id="PS50110">
    <property type="entry name" value="RESPONSE_REGULATORY"/>
    <property type="match status" value="1"/>
</dbReference>
<dbReference type="InterPro" id="IPR001789">
    <property type="entry name" value="Sig_transdc_resp-reg_receiver"/>
</dbReference>
<evidence type="ECO:0000256" key="2">
    <source>
        <dbReference type="ARBA" id="ARBA00023125"/>
    </source>
</evidence>
<dbReference type="PRINTS" id="PR00038">
    <property type="entry name" value="HTHLUXR"/>
</dbReference>
<keyword evidence="1 3" id="KW-0597">Phosphoprotein</keyword>
<reference evidence="6 7" key="1">
    <citation type="submission" date="2023-09" db="EMBL/GenBank/DDBJ databases">
        <authorList>
            <person name="Rey-Velasco X."/>
        </authorList>
    </citation>
    <scope>NUCLEOTIDE SEQUENCE [LARGE SCALE GENOMIC DNA]</scope>
    <source>
        <strain evidence="6 7">F158</strain>
    </source>
</reference>
<gene>
    <name evidence="6" type="ORF">RM543_10705</name>
</gene>
<evidence type="ECO:0000259" key="5">
    <source>
        <dbReference type="PROSITE" id="PS50110"/>
    </source>
</evidence>
<dbReference type="PROSITE" id="PS50043">
    <property type="entry name" value="HTH_LUXR_2"/>
    <property type="match status" value="1"/>
</dbReference>
<dbReference type="PANTHER" id="PTHR43214:SF43">
    <property type="entry name" value="TWO-COMPONENT RESPONSE REGULATOR"/>
    <property type="match status" value="1"/>
</dbReference>
<evidence type="ECO:0000313" key="6">
    <source>
        <dbReference type="EMBL" id="MDT0683157.1"/>
    </source>
</evidence>
<dbReference type="InterPro" id="IPR016032">
    <property type="entry name" value="Sig_transdc_resp-reg_C-effctor"/>
</dbReference>
<sequence>MGIVRILVVEDNYEMRDWMSALAARVFPHAELAVRADTRSALAACLRDPIDLALVDLGLPDGSGFDVIRRLVAVRPMAIPVVTTAMASDTAIVGALSAGARGYLLKSEPEARLERQLRQITEGIPAISPPIARRIMEHFQRTGPSEELDGSLTRREREVLSLIARGLRIADAALALDVAESTVASHVKNIYRKLGIASRAEATLMASRLGLVGGAGERD</sequence>
<dbReference type="CDD" id="cd06170">
    <property type="entry name" value="LuxR_C_like"/>
    <property type="match status" value="1"/>
</dbReference>
<accession>A0ABU3DJ68</accession>
<dbReference type="SMART" id="SM00448">
    <property type="entry name" value="REC"/>
    <property type="match status" value="1"/>
</dbReference>
<evidence type="ECO:0000313" key="7">
    <source>
        <dbReference type="Proteomes" id="UP001265259"/>
    </source>
</evidence>
<dbReference type="RefSeq" id="WP_311691443.1">
    <property type="nucleotide sequence ID" value="NZ_JAVRHL010000003.1"/>
</dbReference>
<feature type="domain" description="HTH luxR-type" evidence="4">
    <location>
        <begin position="145"/>
        <end position="210"/>
    </location>
</feature>
<evidence type="ECO:0000256" key="3">
    <source>
        <dbReference type="PROSITE-ProRule" id="PRU00169"/>
    </source>
</evidence>